<evidence type="ECO:0000313" key="1">
    <source>
        <dbReference type="EMBL" id="ACU19911.1"/>
    </source>
</evidence>
<name>C6TDK9_SOYBN</name>
<organism evidence="1">
    <name type="scientific">Glycine max</name>
    <name type="common">Soybean</name>
    <name type="synonym">Glycine hispida</name>
    <dbReference type="NCBI Taxonomy" id="3847"/>
    <lineage>
        <taxon>Eukaryota</taxon>
        <taxon>Viridiplantae</taxon>
        <taxon>Streptophyta</taxon>
        <taxon>Embryophyta</taxon>
        <taxon>Tracheophyta</taxon>
        <taxon>Spermatophyta</taxon>
        <taxon>Magnoliopsida</taxon>
        <taxon>eudicotyledons</taxon>
        <taxon>Gunneridae</taxon>
        <taxon>Pentapetalae</taxon>
        <taxon>rosids</taxon>
        <taxon>fabids</taxon>
        <taxon>Fabales</taxon>
        <taxon>Fabaceae</taxon>
        <taxon>Papilionoideae</taxon>
        <taxon>50 kb inversion clade</taxon>
        <taxon>NPAAA clade</taxon>
        <taxon>indigoferoid/millettioid clade</taxon>
        <taxon>Phaseoleae</taxon>
        <taxon>Glycine</taxon>
        <taxon>Glycine subgen. Soja</taxon>
    </lineage>
</organism>
<dbReference type="ExpressionAtlas" id="C6TDK9">
    <property type="expression patterns" value="baseline and differential"/>
</dbReference>
<dbReference type="EMBL" id="BT095669">
    <property type="protein sequence ID" value="ACU19911.1"/>
    <property type="molecule type" value="mRNA"/>
</dbReference>
<reference evidence="1" key="1">
    <citation type="submission" date="2009-08" db="EMBL/GenBank/DDBJ databases">
        <authorList>
            <person name="Cheung F."/>
            <person name="Xiao Y."/>
            <person name="Chan A."/>
            <person name="Moskal W."/>
            <person name="Town C.D."/>
        </authorList>
    </citation>
    <scope>NUCLEOTIDE SEQUENCE</scope>
</reference>
<proteinExistence type="evidence at transcript level"/>
<accession>C6TDK9</accession>
<protein>
    <submittedName>
        <fullName evidence="1">Uncharacterized protein</fullName>
    </submittedName>
</protein>
<dbReference type="AlphaFoldDB" id="C6TDK9"/>
<sequence length="71" mass="8092">MAAYFKTYSYPVMILSDLKHAFWPFQHDHTKTLFLRAATAANCVDRSDFVGESLLTAVAHKLHQLRLLNIG</sequence>